<feature type="region of interest" description="Disordered" evidence="14">
    <location>
        <begin position="85"/>
        <end position="132"/>
    </location>
</feature>
<evidence type="ECO:0000256" key="5">
    <source>
        <dbReference type="ARBA" id="ARBA00022475"/>
    </source>
</evidence>
<evidence type="ECO:0000256" key="7">
    <source>
        <dbReference type="ARBA" id="ARBA00022795"/>
    </source>
</evidence>
<dbReference type="GO" id="GO:0005047">
    <property type="term" value="F:signal recognition particle binding"/>
    <property type="evidence" value="ECO:0007669"/>
    <property type="project" value="TreeGrafter"/>
</dbReference>
<keyword evidence="5" id="KW-1003">Cell membrane</keyword>
<comment type="caution">
    <text evidence="17">The sequence shown here is derived from an EMBL/GenBank/DDBJ whole genome shotgun (WGS) entry which is preliminary data.</text>
</comment>
<dbReference type="PANTHER" id="PTHR43134">
    <property type="entry name" value="SIGNAL RECOGNITION PARTICLE RECEPTOR SUBUNIT ALPHA"/>
    <property type="match status" value="1"/>
</dbReference>
<evidence type="ECO:0000256" key="8">
    <source>
        <dbReference type="ARBA" id="ARBA00022927"/>
    </source>
</evidence>
<dbReference type="SMART" id="SM00962">
    <property type="entry name" value="SRP54"/>
    <property type="match status" value="1"/>
</dbReference>
<keyword evidence="17" id="KW-0969">Cilium</keyword>
<dbReference type="EMBL" id="JAVYAA010000002">
    <property type="protein sequence ID" value="MDT8976734.1"/>
    <property type="molecule type" value="Genomic_DNA"/>
</dbReference>
<feature type="domain" description="AAA+ ATPase" evidence="15">
    <location>
        <begin position="268"/>
        <end position="437"/>
    </location>
</feature>
<evidence type="ECO:0000256" key="1">
    <source>
        <dbReference type="ARBA" id="ARBA00004413"/>
    </source>
</evidence>
<dbReference type="Gene3D" id="3.40.50.300">
    <property type="entry name" value="P-loop containing nucleotide triphosphate hydrolases"/>
    <property type="match status" value="1"/>
</dbReference>
<keyword evidence="4" id="KW-0813">Transport</keyword>
<dbReference type="InterPro" id="IPR003593">
    <property type="entry name" value="AAA+_ATPase"/>
</dbReference>
<protein>
    <recommendedName>
        <fullName evidence="3 13">Flagellar biosynthesis protein FlhF</fullName>
    </recommendedName>
</protein>
<reference evidence="18" key="1">
    <citation type="submission" date="2023-09" db="EMBL/GenBank/DDBJ databases">
        <title>Paenibacillus sp. chi10 Genome sequencing and assembly.</title>
        <authorList>
            <person name="Kim I."/>
        </authorList>
    </citation>
    <scope>NUCLEOTIDE SEQUENCE [LARGE SCALE GENOMIC DNA]</scope>
    <source>
        <strain evidence="18">chi10</strain>
    </source>
</reference>
<evidence type="ECO:0000256" key="2">
    <source>
        <dbReference type="ARBA" id="ARBA00008531"/>
    </source>
</evidence>
<feature type="compositionally biased region" description="Polar residues" evidence="14">
    <location>
        <begin position="120"/>
        <end position="132"/>
    </location>
</feature>
<keyword evidence="10" id="KW-0472">Membrane</keyword>
<dbReference type="GO" id="GO:0044781">
    <property type="term" value="P:bacterial-type flagellum organization"/>
    <property type="evidence" value="ECO:0007669"/>
    <property type="project" value="UniProtKB-UniRule"/>
</dbReference>
<name>A0AAJ2JYG2_9BACL</name>
<dbReference type="Gene3D" id="1.20.120.1380">
    <property type="entry name" value="Flagellar FlhF biosynthesis protein, N domain"/>
    <property type="match status" value="1"/>
</dbReference>
<feature type="compositionally biased region" description="Polar residues" evidence="14">
    <location>
        <begin position="62"/>
        <end position="76"/>
    </location>
</feature>
<proteinExistence type="inferred from homology"/>
<keyword evidence="17" id="KW-0282">Flagellum</keyword>
<comment type="function">
    <text evidence="12">Necessary for flagellar biosynthesis. May be involved in translocation of the flagellum.</text>
</comment>
<dbReference type="AlphaFoldDB" id="A0AAJ2JYG2"/>
<dbReference type="FunFam" id="3.40.50.300:FF:000695">
    <property type="entry name" value="Flagellar biosynthesis regulator FlhF"/>
    <property type="match status" value="1"/>
</dbReference>
<evidence type="ECO:0000259" key="15">
    <source>
        <dbReference type="SMART" id="SM00382"/>
    </source>
</evidence>
<dbReference type="CDD" id="cd17873">
    <property type="entry name" value="FlhF"/>
    <property type="match status" value="1"/>
</dbReference>
<evidence type="ECO:0000256" key="6">
    <source>
        <dbReference type="ARBA" id="ARBA00022741"/>
    </source>
</evidence>
<keyword evidence="6" id="KW-0547">Nucleotide-binding</keyword>
<dbReference type="SMART" id="SM00382">
    <property type="entry name" value="AAA"/>
    <property type="match status" value="1"/>
</dbReference>
<keyword evidence="7" id="KW-1005">Bacterial flagellum biogenesis</keyword>
<evidence type="ECO:0000256" key="11">
    <source>
        <dbReference type="ARBA" id="ARBA00023225"/>
    </source>
</evidence>
<accession>A0AAJ2JYG2</accession>
<evidence type="ECO:0000256" key="14">
    <source>
        <dbReference type="SAM" id="MobiDB-lite"/>
    </source>
</evidence>
<keyword evidence="9" id="KW-0342">GTP-binding</keyword>
<dbReference type="InterPro" id="IPR020006">
    <property type="entry name" value="FlhF"/>
</dbReference>
<comment type="similarity">
    <text evidence="2">Belongs to the GTP-binding SRP family.</text>
</comment>
<dbReference type="InterPro" id="IPR047040">
    <property type="entry name" value="FlhF__GTPase_dom"/>
</dbReference>
<evidence type="ECO:0000256" key="12">
    <source>
        <dbReference type="ARBA" id="ARBA00025337"/>
    </source>
</evidence>
<dbReference type="PANTHER" id="PTHR43134:SF3">
    <property type="entry name" value="FLAGELLAR BIOSYNTHESIS PROTEIN FLHF"/>
    <property type="match status" value="1"/>
</dbReference>
<dbReference type="GO" id="GO:0005886">
    <property type="term" value="C:plasma membrane"/>
    <property type="evidence" value="ECO:0007669"/>
    <property type="project" value="UniProtKB-SubCell"/>
</dbReference>
<dbReference type="RefSeq" id="WP_072728768.1">
    <property type="nucleotide sequence ID" value="NZ_JAVYAA010000002.1"/>
</dbReference>
<evidence type="ECO:0000313" key="18">
    <source>
        <dbReference type="Proteomes" id="UP001250538"/>
    </source>
</evidence>
<organism evidence="17 18">
    <name type="scientific">Paenibacillus suaedae</name>
    <dbReference type="NCBI Taxonomy" id="3077233"/>
    <lineage>
        <taxon>Bacteria</taxon>
        <taxon>Bacillati</taxon>
        <taxon>Bacillota</taxon>
        <taxon>Bacilli</taxon>
        <taxon>Bacillales</taxon>
        <taxon>Paenibacillaceae</taxon>
        <taxon>Paenibacillus</taxon>
    </lineage>
</organism>
<dbReference type="Proteomes" id="UP001250538">
    <property type="component" value="Unassembled WGS sequence"/>
</dbReference>
<evidence type="ECO:0000256" key="9">
    <source>
        <dbReference type="ARBA" id="ARBA00023134"/>
    </source>
</evidence>
<evidence type="ECO:0000259" key="16">
    <source>
        <dbReference type="SMART" id="SM00962"/>
    </source>
</evidence>
<feature type="domain" description="SRP54-type proteins GTP-binding" evidence="16">
    <location>
        <begin position="269"/>
        <end position="460"/>
    </location>
</feature>
<keyword evidence="8" id="KW-0653">Protein transport</keyword>
<dbReference type="InterPro" id="IPR027417">
    <property type="entry name" value="P-loop_NTPase"/>
</dbReference>
<sequence>MRVKKYLVETMPEAMSQIRQELGKDAVIVSTKEVKTGGILGMFRKRAIEVVAAVDEQAKPTAKSSTEPSTPPVNGTMQSYVPSSVARSMYGGGGSNGQSAKNVERGTAQPQADAAGRMPQSMSSNRAVQPPNSMQTMSADLEEESTAVPWTQLPFARSERAVMPMTSIEQDPTDPHLQKELAEMKRMMRKVMERVNYDSWSESAQEVERHLRLQGLSQEAAYGYVQQAWEQCKLNREEEPDSDVLRGYVKDIVEEKLQSHVVHGLTPATRILYVVGPTGVGKTTTIAKLAADQMFHHQRKVGLIASDTYRIAAVEQLRTYASILNVPMEVVTSPNDTERALRALQGCDLIIMDTAGRNFRNDMYVNELNTMLKPFPDSETFLVLSLTSKTEDMIAILERFSRQRIDRIIFTKADETDTFGAVLELADRTTIPFSYITTGQNVPDDIEPFQVDEAVRRIVGA</sequence>
<keyword evidence="18" id="KW-1185">Reference proteome</keyword>
<keyword evidence="17" id="KW-0966">Cell projection</keyword>
<evidence type="ECO:0000256" key="10">
    <source>
        <dbReference type="ARBA" id="ARBA00023136"/>
    </source>
</evidence>
<evidence type="ECO:0000313" key="17">
    <source>
        <dbReference type="EMBL" id="MDT8976734.1"/>
    </source>
</evidence>
<dbReference type="InterPro" id="IPR000897">
    <property type="entry name" value="SRP54_GTPase_dom"/>
</dbReference>
<dbReference type="GO" id="GO:0015031">
    <property type="term" value="P:protein transport"/>
    <property type="evidence" value="ECO:0007669"/>
    <property type="project" value="UniProtKB-KW"/>
</dbReference>
<dbReference type="GO" id="GO:0003924">
    <property type="term" value="F:GTPase activity"/>
    <property type="evidence" value="ECO:0007669"/>
    <property type="project" value="UniProtKB-UniRule"/>
</dbReference>
<evidence type="ECO:0000256" key="3">
    <source>
        <dbReference type="ARBA" id="ARBA00014919"/>
    </source>
</evidence>
<feature type="region of interest" description="Disordered" evidence="14">
    <location>
        <begin position="57"/>
        <end position="76"/>
    </location>
</feature>
<keyword evidence="11" id="KW-1006">Bacterial flagellum protein export</keyword>
<gene>
    <name evidence="17" type="primary">flhF</name>
    <name evidence="17" type="ORF">RQP50_10815</name>
</gene>
<evidence type="ECO:0000256" key="4">
    <source>
        <dbReference type="ARBA" id="ARBA00022448"/>
    </source>
</evidence>
<dbReference type="SUPFAM" id="SSF52540">
    <property type="entry name" value="P-loop containing nucleoside triphosphate hydrolases"/>
    <property type="match status" value="1"/>
</dbReference>
<dbReference type="GO" id="GO:0006614">
    <property type="term" value="P:SRP-dependent cotranslational protein targeting to membrane"/>
    <property type="evidence" value="ECO:0007669"/>
    <property type="project" value="UniProtKB-UniRule"/>
</dbReference>
<evidence type="ECO:0000256" key="13">
    <source>
        <dbReference type="NCBIfam" id="TIGR03499"/>
    </source>
</evidence>
<dbReference type="GO" id="GO:0005525">
    <property type="term" value="F:GTP binding"/>
    <property type="evidence" value="ECO:0007669"/>
    <property type="project" value="UniProtKB-UniRule"/>
</dbReference>
<dbReference type="Pfam" id="PF00448">
    <property type="entry name" value="SRP54"/>
    <property type="match status" value="1"/>
</dbReference>
<dbReference type="NCBIfam" id="TIGR03499">
    <property type="entry name" value="FlhF"/>
    <property type="match status" value="1"/>
</dbReference>
<comment type="subcellular location">
    <subcellularLocation>
        <location evidence="1">Cell membrane</location>
        <topology evidence="1">Peripheral membrane protein</topology>
        <orientation evidence="1">Cytoplasmic side</orientation>
    </subcellularLocation>
</comment>